<reference evidence="2" key="1">
    <citation type="submission" date="2012-02" db="EMBL/GenBank/DDBJ databases">
        <title>Complete sequence of chromosome of Methanomethylovorans hollandica DSM 15978.</title>
        <authorList>
            <person name="Lucas S."/>
            <person name="Copeland A."/>
            <person name="Lapidus A."/>
            <person name="Glavina del Rio T."/>
            <person name="Dalin E."/>
            <person name="Tice H."/>
            <person name="Bruce D."/>
            <person name="Goodwin L."/>
            <person name="Pitluck S."/>
            <person name="Peters L."/>
            <person name="Mikhailova N."/>
            <person name="Held B."/>
            <person name="Kyrpides N."/>
            <person name="Mavromatis K."/>
            <person name="Ivanova N."/>
            <person name="Brettin T."/>
            <person name="Detter J.C."/>
            <person name="Han C."/>
            <person name="Larimer F."/>
            <person name="Land M."/>
            <person name="Hauser L."/>
            <person name="Markowitz V."/>
            <person name="Cheng J.-F."/>
            <person name="Hugenholtz P."/>
            <person name="Woyke T."/>
            <person name="Wu D."/>
            <person name="Spring S."/>
            <person name="Schroeder M."/>
            <person name="Brambilla E."/>
            <person name="Klenk H.-P."/>
            <person name="Eisen J.A."/>
        </authorList>
    </citation>
    <scope>NUCLEOTIDE SEQUENCE [LARGE SCALE GENOMIC DNA]</scope>
    <source>
        <strain evidence="2">DSM 15978 / NBRC 107637 / DMS1</strain>
    </source>
</reference>
<gene>
    <name evidence="1" type="ordered locus">Metho_1062</name>
</gene>
<dbReference type="HOGENOM" id="CLU_3379929_0_0_2"/>
<dbReference type="Proteomes" id="UP000010866">
    <property type="component" value="Chromosome"/>
</dbReference>
<protein>
    <submittedName>
        <fullName evidence="1">Uncharacterized protein</fullName>
    </submittedName>
</protein>
<dbReference type="KEGG" id="mhz:Metho_1062"/>
<dbReference type="EMBL" id="CP003362">
    <property type="protein sequence ID" value="AGB49298.1"/>
    <property type="molecule type" value="Genomic_DNA"/>
</dbReference>
<proteinExistence type="predicted"/>
<evidence type="ECO:0000313" key="2">
    <source>
        <dbReference type="Proteomes" id="UP000010866"/>
    </source>
</evidence>
<accession>L0KZ07</accession>
<keyword evidence="2" id="KW-1185">Reference proteome</keyword>
<sequence>MGLKDYIITILTARYEKNQINALVTIILHFYGF</sequence>
<name>L0KZ07_METHD</name>
<organism evidence="1 2">
    <name type="scientific">Methanomethylovorans hollandica (strain DSM 15978 / NBRC 107637 / DMS1)</name>
    <dbReference type="NCBI Taxonomy" id="867904"/>
    <lineage>
        <taxon>Archaea</taxon>
        <taxon>Methanobacteriati</taxon>
        <taxon>Methanobacteriota</taxon>
        <taxon>Stenosarchaea group</taxon>
        <taxon>Methanomicrobia</taxon>
        <taxon>Methanosarcinales</taxon>
        <taxon>Methanosarcinaceae</taxon>
        <taxon>Methanomethylovorans</taxon>
    </lineage>
</organism>
<evidence type="ECO:0000313" key="1">
    <source>
        <dbReference type="EMBL" id="AGB49298.1"/>
    </source>
</evidence>
<dbReference type="AlphaFoldDB" id="L0KZ07"/>